<dbReference type="Gene3D" id="3.20.20.70">
    <property type="entry name" value="Aldolase class I"/>
    <property type="match status" value="1"/>
</dbReference>
<feature type="domain" description="Pyruvate carboxyltransferase" evidence="10">
    <location>
        <begin position="33"/>
        <end position="324"/>
    </location>
</feature>
<dbReference type="OrthoDB" id="418791at2759"/>
<dbReference type="InterPro" id="IPR000891">
    <property type="entry name" value="PYR_CT"/>
</dbReference>
<dbReference type="GO" id="GO:0005739">
    <property type="term" value="C:mitochondrion"/>
    <property type="evidence" value="ECO:0007669"/>
    <property type="project" value="TreeGrafter"/>
</dbReference>
<organism evidence="11 12">
    <name type="scientific">Pycnoporus cinnabarinus</name>
    <name type="common">Cinnabar-red polypore</name>
    <name type="synonym">Trametes cinnabarina</name>
    <dbReference type="NCBI Taxonomy" id="5643"/>
    <lineage>
        <taxon>Eukaryota</taxon>
        <taxon>Fungi</taxon>
        <taxon>Dikarya</taxon>
        <taxon>Basidiomycota</taxon>
        <taxon>Agaricomycotina</taxon>
        <taxon>Agaricomycetes</taxon>
        <taxon>Polyporales</taxon>
        <taxon>Polyporaceae</taxon>
        <taxon>Trametes</taxon>
    </lineage>
</organism>
<dbReference type="EMBL" id="CCBP010000021">
    <property type="protein sequence ID" value="CDO68637.1"/>
    <property type="molecule type" value="Genomic_DNA"/>
</dbReference>
<dbReference type="Proteomes" id="UP000029665">
    <property type="component" value="Unassembled WGS sequence"/>
</dbReference>
<dbReference type="NCBIfam" id="TIGR00970">
    <property type="entry name" value="leuA_yeast"/>
    <property type="match status" value="1"/>
</dbReference>
<evidence type="ECO:0000259" key="10">
    <source>
        <dbReference type="PROSITE" id="PS50991"/>
    </source>
</evidence>
<comment type="catalytic activity">
    <reaction evidence="1">
        <text>3-methyl-2-oxobutanoate + acetyl-CoA + H2O = (2S)-2-isopropylmalate + CoA + H(+)</text>
        <dbReference type="Rhea" id="RHEA:21524"/>
        <dbReference type="ChEBI" id="CHEBI:1178"/>
        <dbReference type="ChEBI" id="CHEBI:11851"/>
        <dbReference type="ChEBI" id="CHEBI:15377"/>
        <dbReference type="ChEBI" id="CHEBI:15378"/>
        <dbReference type="ChEBI" id="CHEBI:57287"/>
        <dbReference type="ChEBI" id="CHEBI:57288"/>
        <dbReference type="EC" id="2.3.3.13"/>
    </reaction>
</comment>
<dbReference type="InterPro" id="IPR013785">
    <property type="entry name" value="Aldolase_TIM"/>
</dbReference>
<evidence type="ECO:0000256" key="2">
    <source>
        <dbReference type="ARBA" id="ARBA00004689"/>
    </source>
</evidence>
<evidence type="ECO:0000256" key="1">
    <source>
        <dbReference type="ARBA" id="ARBA00000064"/>
    </source>
</evidence>
<keyword evidence="5" id="KW-0432">Leucine biosynthesis</keyword>
<sequence>MPMLADPSIKYKPYTPLDLKDRQWPSKVNRKPPIWLSTDLRDGNQSLANPMTVAQKHIFFDTLLKCGFKEIEVAYPAASETDFNFVRGLIEQGKIPDDVWIQMLSWMLMEHCSQVLTPAREDLIKRTVEAVAGAKKAIIHMYNATCHTFREVVFHNSKEDTVKLAVKHTEIIRKLTEECTAKYGTQFRYEYSPETFSQTEPEFALEVCEAVKKAWGKAGLGDERIIFNLPATVEIGPPNHYADLVEHFCRNISEREKIIISLHPHNDRGTSIAAAELAILAGADRVEGCLFGNGERTGNVDLVNLALNLYTQGVYPGVDFSDIQAVIDVVTACNDLPVHPRHPYAGELVFTAFSGSHQDAIKKGFEAQRIRHQQDEREGRNKYWDIPYLPIDPADLGCNYEAVIRVNAQSGKSGIAYLVQQHLGLDLPRKMQISFYQVVQDIADREAREMTVEDITNAFRKTYHFGGSAYEGRLVLKSYRISSEPSPGGLADEAVDERRQFDGTISVDGVLRVIRGDGNGPLSALLDALRTHLDINLSVREYSEHTIGTDQNAKAASYVELVPQGADVKDTRRSAESWWGVGVDSDIAESGLRAVLSAVNSAIGDRKLPELKLSVGFNATTGQADVATAILNSLQLELPRRLQASFFEVVQRVARDQGGEISYDDLVGLFRETYGYYEEEGRFAVKSFKLEHLPDSGRSKLSGSFIINGKPVALEGEGSGPLSAAVEAVNRGLDGKVSIREYAEHSIGEGSDVKAASYVEIAYEGPGGSRKWSGWGVAIDQDITASGLKAVLAATRAVENSEKVATAIANGHH</sequence>
<dbReference type="AlphaFoldDB" id="A0A060S2M3"/>
<dbReference type="PROSITE" id="PS00815">
    <property type="entry name" value="AIPM_HOMOCIT_SYNTH_1"/>
    <property type="match status" value="1"/>
</dbReference>
<keyword evidence="8" id="KW-0479">Metal-binding</keyword>
<dbReference type="NCBIfam" id="NF002991">
    <property type="entry name" value="PRK03739.1"/>
    <property type="match status" value="1"/>
</dbReference>
<dbReference type="PROSITE" id="PS00816">
    <property type="entry name" value="AIPM_HOMOCIT_SYNTH_2"/>
    <property type="match status" value="1"/>
</dbReference>
<gene>
    <name evidence="11" type="ORF">BN946_scf184996.g68</name>
</gene>
<dbReference type="InterPro" id="IPR036230">
    <property type="entry name" value="LeuA_allosteric_dom_sf"/>
</dbReference>
<dbReference type="InterPro" id="IPR002034">
    <property type="entry name" value="AIPM/Hcit_synth_CS"/>
</dbReference>
<proteinExistence type="inferred from homology"/>
<dbReference type="GO" id="GO:0003852">
    <property type="term" value="F:2-isopropylmalate synthase activity"/>
    <property type="evidence" value="ECO:0007669"/>
    <property type="project" value="UniProtKB-EC"/>
</dbReference>
<keyword evidence="9" id="KW-0100">Branched-chain amino acid biosynthesis</keyword>
<dbReference type="STRING" id="5643.A0A060S2M3"/>
<comment type="pathway">
    <text evidence="2">Amino-acid biosynthesis; L-leucine biosynthesis; L-leucine from 3-methyl-2-oxobutanoate: step 1/4.</text>
</comment>
<dbReference type="CDD" id="cd07942">
    <property type="entry name" value="DRE_TIM_LeuA"/>
    <property type="match status" value="1"/>
</dbReference>
<evidence type="ECO:0000256" key="8">
    <source>
        <dbReference type="ARBA" id="ARBA00022723"/>
    </source>
</evidence>
<comment type="similarity">
    <text evidence="3">Belongs to the alpha-IPM synthase/homocitrate synthase family. LeuA type 2 subfamily.</text>
</comment>
<evidence type="ECO:0000256" key="4">
    <source>
        <dbReference type="ARBA" id="ARBA00012973"/>
    </source>
</evidence>
<keyword evidence="7" id="KW-0808">Transferase</keyword>
<accession>A0A060S2M3</accession>
<dbReference type="PANTHER" id="PTHR46911:SF1">
    <property type="entry name" value="2-ISOPROPYLMALATE SYNTHASE"/>
    <property type="match status" value="1"/>
</dbReference>
<comment type="caution">
    <text evidence="11">The sequence shown here is derived from an EMBL/GenBank/DDBJ whole genome shotgun (WGS) entry which is preliminary data.</text>
</comment>
<evidence type="ECO:0000313" key="12">
    <source>
        <dbReference type="Proteomes" id="UP000029665"/>
    </source>
</evidence>
<dbReference type="InterPro" id="IPR005668">
    <property type="entry name" value="IPM_Synthase"/>
</dbReference>
<name>A0A060S2M3_PYCCI</name>
<dbReference type="Pfam" id="PF00682">
    <property type="entry name" value="HMGL-like"/>
    <property type="match status" value="1"/>
</dbReference>
<evidence type="ECO:0000256" key="6">
    <source>
        <dbReference type="ARBA" id="ARBA00022605"/>
    </source>
</evidence>
<dbReference type="GO" id="GO:0009098">
    <property type="term" value="P:L-leucine biosynthetic process"/>
    <property type="evidence" value="ECO:0007669"/>
    <property type="project" value="UniProtKB-KW"/>
</dbReference>
<evidence type="ECO:0000256" key="3">
    <source>
        <dbReference type="ARBA" id="ARBA00009767"/>
    </source>
</evidence>
<dbReference type="GO" id="GO:0046872">
    <property type="term" value="F:metal ion binding"/>
    <property type="evidence" value="ECO:0007669"/>
    <property type="project" value="UniProtKB-KW"/>
</dbReference>
<dbReference type="InterPro" id="IPR054692">
    <property type="entry name" value="LeuA-like_post-cat"/>
</dbReference>
<dbReference type="EC" id="2.3.3.13" evidence="4"/>
<evidence type="ECO:0000313" key="11">
    <source>
        <dbReference type="EMBL" id="CDO68637.1"/>
    </source>
</evidence>
<dbReference type="PANTHER" id="PTHR46911">
    <property type="match status" value="1"/>
</dbReference>
<dbReference type="SUPFAM" id="SSF110921">
    <property type="entry name" value="2-isopropylmalate synthase LeuA, allosteric (dimerisation) domain"/>
    <property type="match status" value="2"/>
</dbReference>
<keyword evidence="12" id="KW-1185">Reference proteome</keyword>
<reference evidence="11" key="1">
    <citation type="submission" date="2014-01" db="EMBL/GenBank/DDBJ databases">
        <title>The genome of the white-rot fungus Pycnoporus cinnabarinus: a basidiomycete model with a versatile arsenal for lignocellulosic biomass breakdown.</title>
        <authorList>
            <person name="Levasseur A."/>
            <person name="Lomascolo A."/>
            <person name="Ruiz-Duenas F.J."/>
            <person name="Uzan E."/>
            <person name="Piumi F."/>
            <person name="Kues U."/>
            <person name="Ram A.F.J."/>
            <person name="Murat C."/>
            <person name="Haon M."/>
            <person name="Benoit I."/>
            <person name="Arfi Y."/>
            <person name="Chevret D."/>
            <person name="Drula E."/>
            <person name="Kwon M.J."/>
            <person name="Gouret P."/>
            <person name="Lesage-Meessen L."/>
            <person name="Lombard V."/>
            <person name="Mariette J."/>
            <person name="Noirot C."/>
            <person name="Park J."/>
            <person name="Patyshakuliyeva A."/>
            <person name="Wieneger R.A.B."/>
            <person name="Wosten H.A.B."/>
            <person name="Martin F."/>
            <person name="Coutinho P.M."/>
            <person name="de Vries R."/>
            <person name="Martinez A.T."/>
            <person name="Klopp C."/>
            <person name="Pontarotti P."/>
            <person name="Henrissat B."/>
            <person name="Record E."/>
        </authorList>
    </citation>
    <scope>NUCLEOTIDE SEQUENCE [LARGE SCALE GENOMIC DNA]</scope>
    <source>
        <strain evidence="11">BRFM137</strain>
    </source>
</reference>
<dbReference type="Gene3D" id="3.30.160.270">
    <property type="match status" value="2"/>
</dbReference>
<dbReference type="Pfam" id="PF08502">
    <property type="entry name" value="LeuA_dimer"/>
    <property type="match status" value="2"/>
</dbReference>
<keyword evidence="6" id="KW-0028">Amino-acid biosynthesis</keyword>
<dbReference type="HAMAP" id="MF_00572">
    <property type="entry name" value="LeuA_type2"/>
    <property type="match status" value="1"/>
</dbReference>
<dbReference type="InterPro" id="IPR013709">
    <property type="entry name" value="2-isopropylmalate_synth_dimer"/>
</dbReference>
<dbReference type="Pfam" id="PF22615">
    <property type="entry name" value="IPMS_D2"/>
    <property type="match status" value="1"/>
</dbReference>
<dbReference type="SUPFAM" id="SSF51569">
    <property type="entry name" value="Aldolase"/>
    <property type="match status" value="1"/>
</dbReference>
<dbReference type="SUPFAM" id="SSF89000">
    <property type="entry name" value="post-HMGL domain-like"/>
    <property type="match status" value="2"/>
</dbReference>
<dbReference type="InterPro" id="IPR039371">
    <property type="entry name" value="LeuA_N_DRE-TIM"/>
</dbReference>
<dbReference type="OMA" id="WPDKVID"/>
<dbReference type="PROSITE" id="PS50991">
    <property type="entry name" value="PYR_CT"/>
    <property type="match status" value="1"/>
</dbReference>
<evidence type="ECO:0000256" key="9">
    <source>
        <dbReference type="ARBA" id="ARBA00023304"/>
    </source>
</evidence>
<evidence type="ECO:0000256" key="7">
    <source>
        <dbReference type="ARBA" id="ARBA00022679"/>
    </source>
</evidence>
<dbReference type="HOGENOM" id="CLU_004588_2_0_1"/>
<protein>
    <recommendedName>
        <fullName evidence="4">2-isopropylmalate synthase</fullName>
        <ecNumber evidence="4">2.3.3.13</ecNumber>
    </recommendedName>
</protein>
<evidence type="ECO:0000256" key="5">
    <source>
        <dbReference type="ARBA" id="ARBA00022430"/>
    </source>
</evidence>
<dbReference type="SMART" id="SM00917">
    <property type="entry name" value="LeuA_dimer"/>
    <property type="match status" value="2"/>
</dbReference>